<evidence type="ECO:0000313" key="1">
    <source>
        <dbReference type="EMBL" id="HIZ90077.1"/>
    </source>
</evidence>
<dbReference type="InterPro" id="IPR009297">
    <property type="entry name" value="DUF952"/>
</dbReference>
<dbReference type="Proteomes" id="UP000824176">
    <property type="component" value="Unassembled WGS sequence"/>
</dbReference>
<organism evidence="1 2">
    <name type="scientific">Candidatus Mucispirillum faecigallinarum</name>
    <dbReference type="NCBI Taxonomy" id="2838699"/>
    <lineage>
        <taxon>Bacteria</taxon>
        <taxon>Pseudomonadati</taxon>
        <taxon>Deferribacterota</taxon>
        <taxon>Deferribacteres</taxon>
        <taxon>Deferribacterales</taxon>
        <taxon>Mucispirillaceae</taxon>
        <taxon>Mucispirillum</taxon>
    </lineage>
</organism>
<sequence length="83" mass="9670">MIIIINLTDEYYKKIEKAHIFGKELLADDGFIHASTEKQFPLIIPRLIKKGGSFMVLFIDTEKLKAEIKWEYSSSLNQDFPHI</sequence>
<evidence type="ECO:0000313" key="2">
    <source>
        <dbReference type="Proteomes" id="UP000824176"/>
    </source>
</evidence>
<comment type="caution">
    <text evidence="1">The sequence shown here is derived from an EMBL/GenBank/DDBJ whole genome shotgun (WGS) entry which is preliminary data.</text>
</comment>
<reference evidence="1" key="1">
    <citation type="journal article" date="2021" name="PeerJ">
        <title>Extensive microbial diversity within the chicken gut microbiome revealed by metagenomics and culture.</title>
        <authorList>
            <person name="Gilroy R."/>
            <person name="Ravi A."/>
            <person name="Getino M."/>
            <person name="Pursley I."/>
            <person name="Horton D.L."/>
            <person name="Alikhan N.F."/>
            <person name="Baker D."/>
            <person name="Gharbi K."/>
            <person name="Hall N."/>
            <person name="Watson M."/>
            <person name="Adriaenssens E.M."/>
            <person name="Foster-Nyarko E."/>
            <person name="Jarju S."/>
            <person name="Secka A."/>
            <person name="Antonio M."/>
            <person name="Oren A."/>
            <person name="Chaudhuri R.R."/>
            <person name="La Ragione R."/>
            <person name="Hildebrand F."/>
            <person name="Pallen M.J."/>
        </authorList>
    </citation>
    <scope>NUCLEOTIDE SEQUENCE</scope>
    <source>
        <strain evidence="1">ChiW4-1371</strain>
    </source>
</reference>
<dbReference type="EMBL" id="DXAQ01000134">
    <property type="protein sequence ID" value="HIZ90077.1"/>
    <property type="molecule type" value="Genomic_DNA"/>
</dbReference>
<protein>
    <submittedName>
        <fullName evidence="1">DUF952 domain-containing protein</fullName>
    </submittedName>
</protein>
<dbReference type="AlphaFoldDB" id="A0A9D2GVE8"/>
<gene>
    <name evidence="1" type="ORF">H9804_09020</name>
</gene>
<feature type="non-terminal residue" evidence="1">
    <location>
        <position position="83"/>
    </location>
</feature>
<name>A0A9D2GVE8_9BACT</name>
<dbReference type="Gene3D" id="3.20.170.20">
    <property type="entry name" value="Protein of unknown function DUF952"/>
    <property type="match status" value="1"/>
</dbReference>
<accession>A0A9D2GVE8</accession>
<dbReference type="Pfam" id="PF06108">
    <property type="entry name" value="DUF952"/>
    <property type="match status" value="1"/>
</dbReference>
<reference evidence="1" key="2">
    <citation type="submission" date="2021-04" db="EMBL/GenBank/DDBJ databases">
        <authorList>
            <person name="Gilroy R."/>
        </authorList>
    </citation>
    <scope>NUCLEOTIDE SEQUENCE</scope>
    <source>
        <strain evidence="1">ChiW4-1371</strain>
    </source>
</reference>
<proteinExistence type="predicted"/>
<dbReference type="SUPFAM" id="SSF56399">
    <property type="entry name" value="ADP-ribosylation"/>
    <property type="match status" value="1"/>
</dbReference>